<protein>
    <submittedName>
        <fullName evidence="2">TIM barrel protein</fullName>
    </submittedName>
</protein>
<dbReference type="AlphaFoldDB" id="A0A926NED8"/>
<name>A0A926NED8_9BACI</name>
<dbReference type="Pfam" id="PF01261">
    <property type="entry name" value="AP_endonuc_2"/>
    <property type="match status" value="1"/>
</dbReference>
<dbReference type="SUPFAM" id="SSF51658">
    <property type="entry name" value="Xylose isomerase-like"/>
    <property type="match status" value="1"/>
</dbReference>
<dbReference type="PANTHER" id="PTHR12110">
    <property type="entry name" value="HYDROXYPYRUVATE ISOMERASE"/>
    <property type="match status" value="1"/>
</dbReference>
<accession>A0A926NED8</accession>
<dbReference type="InterPro" id="IPR036237">
    <property type="entry name" value="Xyl_isomerase-like_sf"/>
</dbReference>
<dbReference type="Gene3D" id="3.20.20.150">
    <property type="entry name" value="Divalent-metal-dependent TIM barrel enzymes"/>
    <property type="match status" value="1"/>
</dbReference>
<proteinExistence type="predicted"/>
<dbReference type="EMBL" id="JACXAI010000004">
    <property type="protein sequence ID" value="MBD1379600.1"/>
    <property type="molecule type" value="Genomic_DNA"/>
</dbReference>
<organism evidence="2 3">
    <name type="scientific">Metabacillus arenae</name>
    <dbReference type="NCBI Taxonomy" id="2771434"/>
    <lineage>
        <taxon>Bacteria</taxon>
        <taxon>Bacillati</taxon>
        <taxon>Bacillota</taxon>
        <taxon>Bacilli</taxon>
        <taxon>Bacillales</taxon>
        <taxon>Bacillaceae</taxon>
        <taxon>Metabacillus</taxon>
    </lineage>
</organism>
<comment type="caution">
    <text evidence="2">The sequence shown here is derived from an EMBL/GenBank/DDBJ whole genome shotgun (WGS) entry which is preliminary data.</text>
</comment>
<dbReference type="PANTHER" id="PTHR12110:SF41">
    <property type="entry name" value="INOSOSE DEHYDRATASE"/>
    <property type="match status" value="1"/>
</dbReference>
<evidence type="ECO:0000313" key="2">
    <source>
        <dbReference type="EMBL" id="MBD1379600.1"/>
    </source>
</evidence>
<keyword evidence="3" id="KW-1185">Reference proteome</keyword>
<gene>
    <name evidence="2" type="ORF">IC621_05100</name>
</gene>
<reference evidence="2" key="1">
    <citation type="submission" date="2020-09" db="EMBL/GenBank/DDBJ databases">
        <title>A novel bacterium of genus Bacillus, isolated from South China Sea.</title>
        <authorList>
            <person name="Huang H."/>
            <person name="Mo K."/>
            <person name="Hu Y."/>
        </authorList>
    </citation>
    <scope>NUCLEOTIDE SEQUENCE</scope>
    <source>
        <strain evidence="2">IB182487</strain>
    </source>
</reference>
<feature type="domain" description="Xylose isomerase-like TIM barrel" evidence="1">
    <location>
        <begin position="29"/>
        <end position="270"/>
    </location>
</feature>
<evidence type="ECO:0000259" key="1">
    <source>
        <dbReference type="Pfam" id="PF01261"/>
    </source>
</evidence>
<dbReference type="InterPro" id="IPR013022">
    <property type="entry name" value="Xyl_isomerase-like_TIM-brl"/>
</dbReference>
<sequence length="299" mass="34736">MAIKIGTAPDSWGVWFPQDEKQINWKICLDEMAQAGYEGIELGPWGYLPNDFKTLKHELDSRNLQLVATTLVGDLMSVEITESMIDQLHKMAGLQVHFASAPYVVLIDDCYTDLFTGEIVRPVELNEQQWKQFIENINRIRNVAKEDYNLEVVFHPHAQSHIETEEQIERLLKDTDINLCLDTGHHAYCDGDPVAFMKKHHERIPYLHIKSCDMEVKKMMQANSWSFAEAVKRDVMCEPELGVVDMKAFFNVLDDIRFEGWLVVEQDMYPAPFEKPFPIAKRTKEYLDGLLNQRVHMYK</sequence>
<dbReference type="RefSeq" id="WP_191156406.1">
    <property type="nucleotide sequence ID" value="NZ_JACXAI010000004.1"/>
</dbReference>
<evidence type="ECO:0000313" key="3">
    <source>
        <dbReference type="Proteomes" id="UP000626844"/>
    </source>
</evidence>
<dbReference type="Proteomes" id="UP000626844">
    <property type="component" value="Unassembled WGS sequence"/>
</dbReference>
<dbReference type="InterPro" id="IPR050312">
    <property type="entry name" value="IolE/XylAMocC-like"/>
</dbReference>